<dbReference type="InterPro" id="IPR016181">
    <property type="entry name" value="Acyl_CoA_acyltransferase"/>
</dbReference>
<evidence type="ECO:0000256" key="2">
    <source>
        <dbReference type="ARBA" id="ARBA00023315"/>
    </source>
</evidence>
<keyword evidence="1" id="KW-0808">Transferase</keyword>
<dbReference type="Pfam" id="PF00583">
    <property type="entry name" value="Acetyltransf_1"/>
    <property type="match status" value="1"/>
</dbReference>
<evidence type="ECO:0000313" key="5">
    <source>
        <dbReference type="Proteomes" id="UP001500886"/>
    </source>
</evidence>
<protein>
    <recommendedName>
        <fullName evidence="3">N-acetyltransferase domain-containing protein</fullName>
    </recommendedName>
</protein>
<gene>
    <name evidence="4" type="ORF">GCM10010315_23970</name>
</gene>
<keyword evidence="5" id="KW-1185">Reference proteome</keyword>
<evidence type="ECO:0000256" key="1">
    <source>
        <dbReference type="ARBA" id="ARBA00022679"/>
    </source>
</evidence>
<dbReference type="PANTHER" id="PTHR43877:SF2">
    <property type="entry name" value="AMINOALKYLPHOSPHONATE N-ACETYLTRANSFERASE-RELATED"/>
    <property type="match status" value="1"/>
</dbReference>
<evidence type="ECO:0000313" key="4">
    <source>
        <dbReference type="EMBL" id="GAA2715249.1"/>
    </source>
</evidence>
<dbReference type="InterPro" id="IPR000182">
    <property type="entry name" value="GNAT_dom"/>
</dbReference>
<dbReference type="Gene3D" id="3.40.630.30">
    <property type="match status" value="1"/>
</dbReference>
<dbReference type="PROSITE" id="PS51186">
    <property type="entry name" value="GNAT"/>
    <property type="match status" value="1"/>
</dbReference>
<accession>A0ABN3TPW3</accession>
<reference evidence="4 5" key="1">
    <citation type="journal article" date="2019" name="Int. J. Syst. Evol. Microbiol.">
        <title>The Global Catalogue of Microorganisms (GCM) 10K type strain sequencing project: providing services to taxonomists for standard genome sequencing and annotation.</title>
        <authorList>
            <consortium name="The Broad Institute Genomics Platform"/>
            <consortium name="The Broad Institute Genome Sequencing Center for Infectious Disease"/>
            <person name="Wu L."/>
            <person name="Ma J."/>
        </authorList>
    </citation>
    <scope>NUCLEOTIDE SEQUENCE [LARGE SCALE GENOMIC DNA]</scope>
    <source>
        <strain evidence="4 5">JCM 4542</strain>
    </source>
</reference>
<sequence>MVGVPAGGVADLVGQLVGLGTDFLEADDVGLGLRQPLHEALLRGGTQTVHICGGYGQHQGTIPAQSYHPGMEMTIVPVAYDHPDAVKLADEVQVEYALRYGGEGDRTPLDAEHFAPPRGLYLIAYDPEGLPVATGGWRAMDRNGEGYADGDAELKRMYVIPRARGLGLARRILAALEADALAAGRIRMVLETGDRQPEAIALYLSSGYRPAVPKFGLYRDYDSSRCFAKRLGRGGAP</sequence>
<dbReference type="PANTHER" id="PTHR43877">
    <property type="entry name" value="AMINOALKYLPHOSPHONATE N-ACETYLTRANSFERASE-RELATED-RELATED"/>
    <property type="match status" value="1"/>
</dbReference>
<keyword evidence="2" id="KW-0012">Acyltransferase</keyword>
<proteinExistence type="predicted"/>
<organism evidence="4 5">
    <name type="scientific">Streptomyces luteosporeus</name>
    <dbReference type="NCBI Taxonomy" id="173856"/>
    <lineage>
        <taxon>Bacteria</taxon>
        <taxon>Bacillati</taxon>
        <taxon>Actinomycetota</taxon>
        <taxon>Actinomycetes</taxon>
        <taxon>Kitasatosporales</taxon>
        <taxon>Streptomycetaceae</taxon>
        <taxon>Streptomyces</taxon>
    </lineage>
</organism>
<evidence type="ECO:0000259" key="3">
    <source>
        <dbReference type="PROSITE" id="PS51186"/>
    </source>
</evidence>
<dbReference type="EMBL" id="BAAASL010000008">
    <property type="protein sequence ID" value="GAA2715249.1"/>
    <property type="molecule type" value="Genomic_DNA"/>
</dbReference>
<dbReference type="Proteomes" id="UP001500886">
    <property type="component" value="Unassembled WGS sequence"/>
</dbReference>
<name>A0ABN3TPW3_9ACTN</name>
<dbReference type="SUPFAM" id="SSF55729">
    <property type="entry name" value="Acyl-CoA N-acyltransferases (Nat)"/>
    <property type="match status" value="1"/>
</dbReference>
<comment type="caution">
    <text evidence="4">The sequence shown here is derived from an EMBL/GenBank/DDBJ whole genome shotgun (WGS) entry which is preliminary data.</text>
</comment>
<feature type="domain" description="N-acetyltransferase" evidence="3">
    <location>
        <begin position="73"/>
        <end position="232"/>
    </location>
</feature>
<dbReference type="InterPro" id="IPR050832">
    <property type="entry name" value="Bact_Acetyltransf"/>
</dbReference>